<dbReference type="PANTHER" id="PTHR12818:SF0">
    <property type="entry name" value="TRNA (ADENINE(37)-N6)-METHYLTRANSFERASE"/>
    <property type="match status" value="1"/>
</dbReference>
<evidence type="ECO:0000256" key="3">
    <source>
        <dbReference type="SAM" id="MobiDB-lite"/>
    </source>
</evidence>
<dbReference type="Pfam" id="PF01980">
    <property type="entry name" value="TrmO_N"/>
    <property type="match status" value="1"/>
</dbReference>
<comment type="similarity">
    <text evidence="2">Belongs to the tRNA methyltransferase O family.</text>
</comment>
<dbReference type="AlphaFoldDB" id="A0A7R9MR25"/>
<keyword evidence="4" id="KW-0472">Membrane</keyword>
<proteinExistence type="inferred from homology"/>
<protein>
    <recommendedName>
        <fullName evidence="5">TsaA-like domain-containing protein</fullName>
    </recommendedName>
</protein>
<organism evidence="6">
    <name type="scientific">Oppiella nova</name>
    <dbReference type="NCBI Taxonomy" id="334625"/>
    <lineage>
        <taxon>Eukaryota</taxon>
        <taxon>Metazoa</taxon>
        <taxon>Ecdysozoa</taxon>
        <taxon>Arthropoda</taxon>
        <taxon>Chelicerata</taxon>
        <taxon>Arachnida</taxon>
        <taxon>Acari</taxon>
        <taxon>Acariformes</taxon>
        <taxon>Sarcoptiformes</taxon>
        <taxon>Oribatida</taxon>
        <taxon>Brachypylina</taxon>
        <taxon>Oppioidea</taxon>
        <taxon>Oppiidae</taxon>
        <taxon>Oppiella</taxon>
    </lineage>
</organism>
<keyword evidence="1" id="KW-0949">S-adenosyl-L-methionine</keyword>
<evidence type="ECO:0000256" key="1">
    <source>
        <dbReference type="ARBA" id="ARBA00022691"/>
    </source>
</evidence>
<evidence type="ECO:0000313" key="6">
    <source>
        <dbReference type="EMBL" id="CAD7664957.1"/>
    </source>
</evidence>
<evidence type="ECO:0000256" key="4">
    <source>
        <dbReference type="SAM" id="Phobius"/>
    </source>
</evidence>
<accession>A0A7R9MR25</accession>
<reference evidence="6" key="1">
    <citation type="submission" date="2020-11" db="EMBL/GenBank/DDBJ databases">
        <authorList>
            <person name="Tran Van P."/>
        </authorList>
    </citation>
    <scope>NUCLEOTIDE SEQUENCE</scope>
</reference>
<sequence length="136" mass="15056">MACNTSLTSGMSLNDMIVMIPLKTVVCMITDRIIYYFHMNTNKRCHSKVRPPRLDGQSCGLFASRSPHRPNPLGLSLVKLDSVKDGLVFVSGIDLLDGTPIIDIKPYIKQYDSPDVSTDGQQTSETCDSTESEDQE</sequence>
<evidence type="ECO:0000259" key="5">
    <source>
        <dbReference type="PROSITE" id="PS51668"/>
    </source>
</evidence>
<dbReference type="PANTHER" id="PTHR12818">
    <property type="entry name" value="TRNA (ADENINE(37)-N6)-METHYLTRANSFERASE"/>
    <property type="match status" value="1"/>
</dbReference>
<dbReference type="Proteomes" id="UP000728032">
    <property type="component" value="Unassembled WGS sequence"/>
</dbReference>
<dbReference type="InterPro" id="IPR040372">
    <property type="entry name" value="YaeB-like"/>
</dbReference>
<keyword evidence="4" id="KW-0812">Transmembrane</keyword>
<feature type="compositionally biased region" description="Polar residues" evidence="3">
    <location>
        <begin position="115"/>
        <end position="127"/>
    </location>
</feature>
<evidence type="ECO:0000313" key="7">
    <source>
        <dbReference type="Proteomes" id="UP000728032"/>
    </source>
</evidence>
<feature type="region of interest" description="Disordered" evidence="3">
    <location>
        <begin position="112"/>
        <end position="136"/>
    </location>
</feature>
<keyword evidence="7" id="KW-1185">Reference proteome</keyword>
<dbReference type="InterPro" id="IPR036414">
    <property type="entry name" value="YaeB_N_sf"/>
</dbReference>
<gene>
    <name evidence="6" type="ORF">ONB1V03_LOCUS21515</name>
</gene>
<name>A0A7R9MR25_9ACAR</name>
<feature type="non-terminal residue" evidence="6">
    <location>
        <position position="136"/>
    </location>
</feature>
<dbReference type="InterPro" id="IPR023370">
    <property type="entry name" value="TrmO-like_N"/>
</dbReference>
<dbReference type="EMBL" id="OC957118">
    <property type="protein sequence ID" value="CAD7664957.1"/>
    <property type="molecule type" value="Genomic_DNA"/>
</dbReference>
<keyword evidence="4" id="KW-1133">Transmembrane helix</keyword>
<dbReference type="PROSITE" id="PS51668">
    <property type="entry name" value="TSAA_2"/>
    <property type="match status" value="1"/>
</dbReference>
<feature type="transmembrane region" description="Helical" evidence="4">
    <location>
        <begin position="16"/>
        <end position="37"/>
    </location>
</feature>
<feature type="domain" description="TsaA-like" evidence="5">
    <location>
        <begin position="1"/>
        <end position="116"/>
    </location>
</feature>
<dbReference type="SUPFAM" id="SSF118196">
    <property type="entry name" value="YaeB-like"/>
    <property type="match status" value="1"/>
</dbReference>
<dbReference type="Gene3D" id="2.40.30.70">
    <property type="entry name" value="YaeB-like"/>
    <property type="match status" value="1"/>
</dbReference>
<dbReference type="InterPro" id="IPR036413">
    <property type="entry name" value="YaeB-like_sf"/>
</dbReference>
<dbReference type="OrthoDB" id="4882at2759"/>
<dbReference type="EMBL" id="CAJPVJ010042293">
    <property type="protein sequence ID" value="CAG2182094.1"/>
    <property type="molecule type" value="Genomic_DNA"/>
</dbReference>
<evidence type="ECO:0000256" key="2">
    <source>
        <dbReference type="ARBA" id="ARBA00033753"/>
    </source>
</evidence>